<gene>
    <name evidence="7" type="ORF">LMG1861_02673</name>
</gene>
<dbReference type="PANTHER" id="PTHR43646:SF2">
    <property type="entry name" value="GLYCOSYLTRANSFERASE 2-LIKE DOMAIN-CONTAINING PROTEIN"/>
    <property type="match status" value="1"/>
</dbReference>
<organism evidence="7 8">
    <name type="scientific">Achromobacter piechaudii</name>
    <dbReference type="NCBI Taxonomy" id="72556"/>
    <lineage>
        <taxon>Bacteria</taxon>
        <taxon>Pseudomonadati</taxon>
        <taxon>Pseudomonadota</taxon>
        <taxon>Betaproteobacteria</taxon>
        <taxon>Burkholderiales</taxon>
        <taxon>Alcaligenaceae</taxon>
        <taxon>Achromobacter</taxon>
    </lineage>
</organism>
<dbReference type="Gene3D" id="3.90.550.10">
    <property type="entry name" value="Spore Coat Polysaccharide Biosynthesis Protein SpsA, Chain A"/>
    <property type="match status" value="1"/>
</dbReference>
<dbReference type="AlphaFoldDB" id="A0A6S7CY32"/>
<evidence type="ECO:0000313" key="7">
    <source>
        <dbReference type="EMBL" id="CAB3869217.1"/>
    </source>
</evidence>
<feature type="domain" description="Glycosyltransferase 2-like" evidence="6">
    <location>
        <begin position="4"/>
        <end position="130"/>
    </location>
</feature>
<dbReference type="InterPro" id="IPR001173">
    <property type="entry name" value="Glyco_trans_2-like"/>
</dbReference>
<evidence type="ECO:0000256" key="1">
    <source>
        <dbReference type="ARBA" id="ARBA00004236"/>
    </source>
</evidence>
<sequence>MIGICIPAHNEERHIAACLRSVLRASQHPKLAAEPVRVVVVLDHCEDGTAQLIRDYPVQSLSINARNVGVARAQGASHLLHGGARWLAFTDADTRVSPRWLVDQLSLDADVVCGTVGVSGWRQHGIHAQAARHAFEHHYQDRDGHRHVHGANLGICAQAYCRIGGFEALSCSEDQALVDRLQQGGARIAWSSLPRVTTSARPHSRVEGGFASALRSSWGAG</sequence>
<accession>A0A6S7CY32</accession>
<proteinExistence type="predicted"/>
<dbReference type="CDD" id="cd00761">
    <property type="entry name" value="Glyco_tranf_GTA_type"/>
    <property type="match status" value="1"/>
</dbReference>
<keyword evidence="5" id="KW-0472">Membrane</keyword>
<evidence type="ECO:0000256" key="2">
    <source>
        <dbReference type="ARBA" id="ARBA00022475"/>
    </source>
</evidence>
<evidence type="ECO:0000256" key="3">
    <source>
        <dbReference type="ARBA" id="ARBA00022676"/>
    </source>
</evidence>
<dbReference type="SUPFAM" id="SSF53448">
    <property type="entry name" value="Nucleotide-diphospho-sugar transferases"/>
    <property type="match status" value="1"/>
</dbReference>
<dbReference type="InterPro" id="IPR029044">
    <property type="entry name" value="Nucleotide-diphossugar_trans"/>
</dbReference>
<reference evidence="7 8" key="1">
    <citation type="submission" date="2020-04" db="EMBL/GenBank/DDBJ databases">
        <authorList>
            <person name="De Canck E."/>
        </authorList>
    </citation>
    <scope>NUCLEOTIDE SEQUENCE [LARGE SCALE GENOMIC DNA]</scope>
    <source>
        <strain evidence="7 8">LMG 1861</strain>
    </source>
</reference>
<keyword evidence="4" id="KW-0808">Transferase</keyword>
<keyword evidence="2" id="KW-1003">Cell membrane</keyword>
<dbReference type="Pfam" id="PF00535">
    <property type="entry name" value="Glycos_transf_2"/>
    <property type="match status" value="1"/>
</dbReference>
<evidence type="ECO:0000313" key="8">
    <source>
        <dbReference type="Proteomes" id="UP000494105"/>
    </source>
</evidence>
<name>A0A6S7CY32_9BURK</name>
<dbReference type="PANTHER" id="PTHR43646">
    <property type="entry name" value="GLYCOSYLTRANSFERASE"/>
    <property type="match status" value="1"/>
</dbReference>
<evidence type="ECO:0000256" key="5">
    <source>
        <dbReference type="ARBA" id="ARBA00023136"/>
    </source>
</evidence>
<comment type="subcellular location">
    <subcellularLocation>
        <location evidence="1">Cell membrane</location>
    </subcellularLocation>
</comment>
<dbReference type="GO" id="GO:0005886">
    <property type="term" value="C:plasma membrane"/>
    <property type="evidence" value="ECO:0007669"/>
    <property type="project" value="UniProtKB-SubCell"/>
</dbReference>
<evidence type="ECO:0000259" key="6">
    <source>
        <dbReference type="Pfam" id="PF00535"/>
    </source>
</evidence>
<protein>
    <recommendedName>
        <fullName evidence="6">Glycosyltransferase 2-like domain-containing protein</fullName>
    </recommendedName>
</protein>
<dbReference type="Proteomes" id="UP000494105">
    <property type="component" value="Unassembled WGS sequence"/>
</dbReference>
<keyword evidence="3" id="KW-0328">Glycosyltransferase</keyword>
<evidence type="ECO:0000256" key="4">
    <source>
        <dbReference type="ARBA" id="ARBA00022679"/>
    </source>
</evidence>
<dbReference type="RefSeq" id="WP_175128670.1">
    <property type="nucleotide sequence ID" value="NZ_CADILD010000002.1"/>
</dbReference>
<dbReference type="EMBL" id="CADILD010000002">
    <property type="protein sequence ID" value="CAB3869217.1"/>
    <property type="molecule type" value="Genomic_DNA"/>
</dbReference>
<dbReference type="GO" id="GO:0016757">
    <property type="term" value="F:glycosyltransferase activity"/>
    <property type="evidence" value="ECO:0007669"/>
    <property type="project" value="UniProtKB-KW"/>
</dbReference>